<accession>A0A7M7J8Q4</accession>
<feature type="compositionally biased region" description="Basic and acidic residues" evidence="5">
    <location>
        <begin position="840"/>
        <end position="855"/>
    </location>
</feature>
<dbReference type="GO" id="GO:0008270">
    <property type="term" value="F:zinc ion binding"/>
    <property type="evidence" value="ECO:0007669"/>
    <property type="project" value="UniProtKB-KW"/>
</dbReference>
<evidence type="ECO:0000256" key="3">
    <source>
        <dbReference type="ARBA" id="ARBA00022833"/>
    </source>
</evidence>
<dbReference type="InterPro" id="IPR001841">
    <property type="entry name" value="Znf_RING"/>
</dbReference>
<dbReference type="PROSITE" id="PS50089">
    <property type="entry name" value="ZF_RING_2"/>
    <property type="match status" value="1"/>
</dbReference>
<dbReference type="SMART" id="SM00249">
    <property type="entry name" value="PHD"/>
    <property type="match status" value="1"/>
</dbReference>
<dbReference type="PROSITE" id="PS00518">
    <property type="entry name" value="ZF_RING_1"/>
    <property type="match status" value="1"/>
</dbReference>
<protein>
    <recommendedName>
        <fullName evidence="10">PHD and RING finger domain-containing protein 1</fullName>
    </recommendedName>
</protein>
<dbReference type="OrthoDB" id="1935339at2759"/>
<feature type="region of interest" description="Disordered" evidence="5">
    <location>
        <begin position="1321"/>
        <end position="1345"/>
    </location>
</feature>
<dbReference type="InterPro" id="IPR011011">
    <property type="entry name" value="Znf_FYVE_PHD"/>
</dbReference>
<feature type="compositionally biased region" description="Basic residues" evidence="5">
    <location>
        <begin position="896"/>
        <end position="911"/>
    </location>
</feature>
<dbReference type="CDD" id="cd15543">
    <property type="entry name" value="PHD_RSF1"/>
    <property type="match status" value="1"/>
</dbReference>
<dbReference type="Pfam" id="PF23030">
    <property type="entry name" value="SCAF11-like_C"/>
    <property type="match status" value="1"/>
</dbReference>
<dbReference type="Pfam" id="PF00628">
    <property type="entry name" value="PHD"/>
    <property type="match status" value="1"/>
</dbReference>
<dbReference type="PROSITE" id="PS01359">
    <property type="entry name" value="ZF_PHD_1"/>
    <property type="match status" value="1"/>
</dbReference>
<evidence type="ECO:0000256" key="5">
    <source>
        <dbReference type="SAM" id="MobiDB-lite"/>
    </source>
</evidence>
<feature type="compositionally biased region" description="Low complexity" evidence="5">
    <location>
        <begin position="515"/>
        <end position="532"/>
    </location>
</feature>
<feature type="compositionally biased region" description="Basic and acidic residues" evidence="5">
    <location>
        <begin position="1087"/>
        <end position="1100"/>
    </location>
</feature>
<dbReference type="SUPFAM" id="SSF57903">
    <property type="entry name" value="FYVE/PHD zinc finger"/>
    <property type="match status" value="1"/>
</dbReference>
<feature type="compositionally biased region" description="Basic and acidic residues" evidence="5">
    <location>
        <begin position="1255"/>
        <end position="1264"/>
    </location>
</feature>
<keyword evidence="1" id="KW-0479">Metal-binding</keyword>
<keyword evidence="2 4" id="KW-0863">Zinc-finger</keyword>
<dbReference type="OMA" id="CEIKTEP"/>
<feature type="compositionally biased region" description="Basic and acidic residues" evidence="5">
    <location>
        <begin position="1211"/>
        <end position="1228"/>
    </location>
</feature>
<keyword evidence="3" id="KW-0862">Zinc</keyword>
<dbReference type="InterPro" id="IPR019787">
    <property type="entry name" value="Znf_PHD-finger"/>
</dbReference>
<feature type="compositionally biased region" description="Basic residues" evidence="5">
    <location>
        <begin position="1138"/>
        <end position="1151"/>
    </location>
</feature>
<feature type="compositionally biased region" description="Basic and acidic residues" evidence="5">
    <location>
        <begin position="1040"/>
        <end position="1077"/>
    </location>
</feature>
<feature type="region of interest" description="Disordered" evidence="5">
    <location>
        <begin position="1444"/>
        <end position="1504"/>
    </location>
</feature>
<feature type="region of interest" description="Disordered" evidence="5">
    <location>
        <begin position="810"/>
        <end position="1292"/>
    </location>
</feature>
<dbReference type="InterPro" id="IPR058746">
    <property type="entry name" value="Znf_RING-type_Topors"/>
</dbReference>
<dbReference type="InParanoid" id="A0A7M7J8Q4"/>
<feature type="region of interest" description="Disordered" evidence="5">
    <location>
        <begin position="259"/>
        <end position="351"/>
    </location>
</feature>
<dbReference type="SMART" id="SM00184">
    <property type="entry name" value="RING"/>
    <property type="match status" value="2"/>
</dbReference>
<evidence type="ECO:0000313" key="8">
    <source>
        <dbReference type="EnsemblMetazoa" id="XP_022648408"/>
    </source>
</evidence>
<feature type="compositionally biased region" description="Polar residues" evidence="5">
    <location>
        <begin position="602"/>
        <end position="613"/>
    </location>
</feature>
<dbReference type="GeneID" id="111244998"/>
<dbReference type="InterPro" id="IPR057031">
    <property type="entry name" value="SFR19-like_C"/>
</dbReference>
<feature type="region of interest" description="Disordered" evidence="5">
    <location>
        <begin position="429"/>
        <end position="469"/>
    </location>
</feature>
<dbReference type="InterPro" id="IPR017907">
    <property type="entry name" value="Znf_RING_CS"/>
</dbReference>
<keyword evidence="9" id="KW-1185">Reference proteome</keyword>
<feature type="compositionally biased region" description="Basic and acidic residues" evidence="5">
    <location>
        <begin position="1003"/>
        <end position="1031"/>
    </location>
</feature>
<evidence type="ECO:0000259" key="7">
    <source>
        <dbReference type="PROSITE" id="PS50089"/>
    </source>
</evidence>
<dbReference type="InterPro" id="IPR047157">
    <property type="entry name" value="PHRF1/Atg35"/>
</dbReference>
<dbReference type="Pfam" id="PF13639">
    <property type="entry name" value="zf-RING_2"/>
    <property type="match status" value="1"/>
</dbReference>
<dbReference type="KEGG" id="vde:111244998"/>
<dbReference type="SUPFAM" id="SSF57850">
    <property type="entry name" value="RING/U-box"/>
    <property type="match status" value="1"/>
</dbReference>
<organism evidence="8 9">
    <name type="scientific">Varroa destructor</name>
    <name type="common">Honeybee mite</name>
    <dbReference type="NCBI Taxonomy" id="109461"/>
    <lineage>
        <taxon>Eukaryota</taxon>
        <taxon>Metazoa</taxon>
        <taxon>Ecdysozoa</taxon>
        <taxon>Arthropoda</taxon>
        <taxon>Chelicerata</taxon>
        <taxon>Arachnida</taxon>
        <taxon>Acari</taxon>
        <taxon>Parasitiformes</taxon>
        <taxon>Mesostigmata</taxon>
        <taxon>Gamasina</taxon>
        <taxon>Dermanyssoidea</taxon>
        <taxon>Varroidae</taxon>
        <taxon>Varroa</taxon>
    </lineage>
</organism>
<dbReference type="CDD" id="cd16574">
    <property type="entry name" value="RING-HC_Topors"/>
    <property type="match status" value="1"/>
</dbReference>
<feature type="compositionally biased region" description="Basic and acidic residues" evidence="5">
    <location>
        <begin position="1164"/>
        <end position="1181"/>
    </location>
</feature>
<dbReference type="Gene3D" id="3.30.40.10">
    <property type="entry name" value="Zinc/RING finger domain, C3HC4 (zinc finger)"/>
    <property type="match status" value="2"/>
</dbReference>
<dbReference type="PANTHER" id="PTHR12618">
    <property type="entry name" value="PHD AND RING FINGER DOMAIN-CONTAINING PROTEIN 1"/>
    <property type="match status" value="1"/>
</dbReference>
<feature type="compositionally biased region" description="Basic and acidic residues" evidence="5">
    <location>
        <begin position="939"/>
        <end position="981"/>
    </location>
</feature>
<dbReference type="PANTHER" id="PTHR12618:SF20">
    <property type="entry name" value="PHD AND RING FINGER DOMAIN-CONTAINING PROTEIN 1"/>
    <property type="match status" value="1"/>
</dbReference>
<evidence type="ECO:0000313" key="9">
    <source>
        <dbReference type="Proteomes" id="UP000594260"/>
    </source>
</evidence>
<evidence type="ECO:0000256" key="1">
    <source>
        <dbReference type="ARBA" id="ARBA00022723"/>
    </source>
</evidence>
<feature type="region of interest" description="Disordered" evidence="5">
    <location>
        <begin position="515"/>
        <end position="537"/>
    </location>
</feature>
<dbReference type="RefSeq" id="XP_022648408.1">
    <property type="nucleotide sequence ID" value="XM_022792673.1"/>
</dbReference>
<dbReference type="InterPro" id="IPR001965">
    <property type="entry name" value="Znf_PHD"/>
</dbReference>
<dbReference type="PROSITE" id="PS50016">
    <property type="entry name" value="ZF_PHD_2"/>
    <property type="match status" value="1"/>
</dbReference>
<feature type="compositionally biased region" description="Low complexity" evidence="5">
    <location>
        <begin position="296"/>
        <end position="309"/>
    </location>
</feature>
<feature type="region of interest" description="Disordered" evidence="5">
    <location>
        <begin position="1"/>
        <end position="96"/>
    </location>
</feature>
<feature type="domain" description="RING-type" evidence="7">
    <location>
        <begin position="102"/>
        <end position="144"/>
    </location>
</feature>
<dbReference type="InterPro" id="IPR019786">
    <property type="entry name" value="Zinc_finger_PHD-type_CS"/>
</dbReference>
<sequence length="1600" mass="179113">MSTDEESDSIGTRQRKRRGGPAIQSDDGESSSDDSLIMPRKKGIRRVLSSSSSASSSDHSDSGSEVEAGSSRRRRLAKDKAVVESSDAESDSSSIGGAGNACPICLGKLDGAALQGRPDGCEHIFCFECIVAWSRNNSTCPLCRTAFRNIKILLQGSILEEVPVKQITPEELDLNAYVNDIVCVVCGSSDREDTLLLCDECDDAYHCACLSPPLASVPPGQWFCPRCVPGEIDDDENESLLGDGDESFGIFVPRTRATERVRRAVQSTRRGASGGAPGTSSQSQRAGGSSGRRRALTSMTAGTASSKSSTQKKKISITRKKSTKKRKSMTTVKRRKTTRRKTSRRKGGRRKTIVRKAYTSSLDHQCRIARSLGLSDRVLNKLNRNSFGFSALSIDEPSTSRGTVAFESIKVSRGGISGLVPDLHVFGSRNNYEPGGSDSEDYLPTSRSRQLEQELRPPSPPPPAGGDLLSGLLEKQSVLLSRKSELKRDPSGKVVLVNESVTSTAKARASKIFTPSSSSSFTRRSSFDSSPPTKLPAVPIVSETRPAVNSDGVDMHYKPSRVSRVDMNIISKYDNTIEDVLTNVMSTSCEVDSPRRPRLSKQDSQQSVGTSTQQASALCLERLRNIADAVTSDITADTGTADTSSTKQQLDSQASLYIKQEIPSSPLQIKQEPDDEQAYQCIKIKVEASVLDGPEHLRRTVVVGNDLNASDTKAVKSEPPPYAEAEQNVVRKKAVQASHGWINSLRLTTPTVINSLSAFSELDDDQSGLSVAPALSFHPRLSIKEEPREVPCYFDLCRVKTEPVNFDEAAPQPMLLTEKPNRYINSAGEGGDPEASSSKIKTERHEGERTFKEAYTRNGARSYDGKRSTTTDRRKGSQITQKERESERSMGGGYSRRSRSRSFNRTMKRERRSVDGSPQRIKKERKSKERSPSNSLKRIKTESGLNRERYISRSPKIKEERPSSERSLPRSPRIKQERISRESSPQIQCFSRKKSVSRSPTQIEREPRPAERSLPRDSYRRSRSRSREVSRQIRSRSRSRGRDRAERSVKPARDWDRESGKSRKFQDGSSRENDYNRKKSRSRSRSRARESRRAEKESTSKRKNPRRRRDASAEERQKSDSPDNRRKRRSPSVEENRRRRSTSVKNKRRKGSPNVDGRKQKRSPSSERTRRRKENPGFERRQRSRTSPSGEGGRRKRSSSVENDRRRRRSASTDDRGRKRSPSFEDGRRWKKSPRKMEGAGQKRSPSVKRRRRRESASSEDRMRNQSSSAEEDSRRRASRSPTKLTKRHIRIEKEKCRDQYDSLELPRVAAPKIELDHLKVETHDLQDEDRPSSSSFEEVRDRDQVNEIKMEPESVKSEYSTCRSSGKHSLSEAESIPDSQLLVGIRPKADESLDFAATDTSEQLLPSSNMMSTFNVALQSGHSVLLVPGPIAGTYVLPGAETEIQSPQPASSTTPSHHAEGYSSGVDSDDNNLDGLELVTSTPGTDAPLNNNTHCIDSKPAPDPKTNKKLPKFFVENAKFQDVVVKEVGGYLKKFYKKHQISKEDYKEIFKKVMKKICKSSPEPKRLVCVRSIRRLCDFYVQKARLQIKKDCMFSDDMD</sequence>
<feature type="domain" description="PHD-type" evidence="6">
    <location>
        <begin position="180"/>
        <end position="230"/>
    </location>
</feature>
<feature type="compositionally biased region" description="Basic and acidic residues" evidence="5">
    <location>
        <begin position="1110"/>
        <end position="1124"/>
    </location>
</feature>
<evidence type="ECO:0000256" key="2">
    <source>
        <dbReference type="ARBA" id="ARBA00022771"/>
    </source>
</evidence>
<name>A0A7M7J8Q4_VARDE</name>
<dbReference type="InterPro" id="IPR013083">
    <property type="entry name" value="Znf_RING/FYVE/PHD"/>
</dbReference>
<feature type="region of interest" description="Disordered" evidence="5">
    <location>
        <begin position="589"/>
        <end position="613"/>
    </location>
</feature>
<dbReference type="EnsemblMetazoa" id="XM_022792673">
    <property type="protein sequence ID" value="XP_022648408"/>
    <property type="gene ID" value="LOC111244998"/>
</dbReference>
<evidence type="ECO:0008006" key="10">
    <source>
        <dbReference type="Google" id="ProtNLM"/>
    </source>
</evidence>
<feature type="compositionally biased region" description="Basic residues" evidence="5">
    <location>
        <begin position="310"/>
        <end position="351"/>
    </location>
</feature>
<evidence type="ECO:0000259" key="6">
    <source>
        <dbReference type="PROSITE" id="PS50016"/>
    </source>
</evidence>
<reference evidence="8" key="1">
    <citation type="submission" date="2021-01" db="UniProtKB">
        <authorList>
            <consortium name="EnsemblMetazoa"/>
        </authorList>
    </citation>
    <scope>IDENTIFICATION</scope>
</reference>
<feature type="compositionally biased region" description="Basic and acidic residues" evidence="5">
    <location>
        <begin position="863"/>
        <end position="888"/>
    </location>
</feature>
<feature type="compositionally biased region" description="Low complexity" evidence="5">
    <location>
        <begin position="1446"/>
        <end position="1457"/>
    </location>
</feature>
<proteinExistence type="predicted"/>
<dbReference type="Proteomes" id="UP000594260">
    <property type="component" value="Unplaced"/>
</dbReference>
<evidence type="ECO:0000256" key="4">
    <source>
        <dbReference type="PROSITE-ProRule" id="PRU00175"/>
    </source>
</evidence>
<feature type="compositionally biased region" description="Low complexity" evidence="5">
    <location>
        <begin position="278"/>
        <end position="287"/>
    </location>
</feature>
<feature type="compositionally biased region" description="Polar residues" evidence="5">
    <location>
        <begin position="1480"/>
        <end position="1496"/>
    </location>
</feature>